<dbReference type="Proteomes" id="UP001057402">
    <property type="component" value="Chromosome 11"/>
</dbReference>
<evidence type="ECO:0000313" key="1">
    <source>
        <dbReference type="EMBL" id="KAI4311077.1"/>
    </source>
</evidence>
<keyword evidence="2" id="KW-1185">Reference proteome</keyword>
<protein>
    <submittedName>
        <fullName evidence="1">Uncharacterized protein</fullName>
    </submittedName>
</protein>
<proteinExistence type="predicted"/>
<evidence type="ECO:0000313" key="2">
    <source>
        <dbReference type="Proteomes" id="UP001057402"/>
    </source>
</evidence>
<name>A0ACB9LIR9_9MYRT</name>
<sequence>MDEHHHHHPLQQQQQQQQSSMATSIFPDEITSFFNHHHVGGFNGGYSASFEFPSGFMDLLGCEGGEGGATFQDFYYGLPPPSLFDLIHPSSSPIPLPRIEGEENRMEKELPRMRVGEEAAGDCVPATPNSSTISSSSNEGGREEGNAGEGKGDGVEVADEEEEEEDKDKSKKKLLTRKKQNQKRQREPRYAFMTKSEIDHLDDGFRWRKYGQKAVKNNPYPRSYYRCTSAGCGVKKRVERSSDDPSIVVTTYEGQHTHSSPITPRGSLGMMLPPPPSQPESLVVGYNNGGFSSVKFQPVFPPAPQKQRQGIQPYLHRSGTNSSFPNSHQGNKTCWPEEAVFTPASPSHATEKDNDGGGGILLGLLGNPPRLGYEVKGESDIRD</sequence>
<organism evidence="1 2">
    <name type="scientific">Melastoma candidum</name>
    <dbReference type="NCBI Taxonomy" id="119954"/>
    <lineage>
        <taxon>Eukaryota</taxon>
        <taxon>Viridiplantae</taxon>
        <taxon>Streptophyta</taxon>
        <taxon>Embryophyta</taxon>
        <taxon>Tracheophyta</taxon>
        <taxon>Spermatophyta</taxon>
        <taxon>Magnoliopsida</taxon>
        <taxon>eudicotyledons</taxon>
        <taxon>Gunneridae</taxon>
        <taxon>Pentapetalae</taxon>
        <taxon>rosids</taxon>
        <taxon>malvids</taxon>
        <taxon>Myrtales</taxon>
        <taxon>Melastomataceae</taxon>
        <taxon>Melastomatoideae</taxon>
        <taxon>Melastomateae</taxon>
        <taxon>Melastoma</taxon>
    </lineage>
</organism>
<reference evidence="2" key="1">
    <citation type="journal article" date="2023" name="Front. Plant Sci.">
        <title>Chromosomal-level genome assembly of Melastoma candidum provides insights into trichome evolution.</title>
        <authorList>
            <person name="Zhong Y."/>
            <person name="Wu W."/>
            <person name="Sun C."/>
            <person name="Zou P."/>
            <person name="Liu Y."/>
            <person name="Dai S."/>
            <person name="Zhou R."/>
        </authorList>
    </citation>
    <scope>NUCLEOTIDE SEQUENCE [LARGE SCALE GENOMIC DNA]</scope>
</reference>
<gene>
    <name evidence="1" type="ORF">MLD38_036008</name>
</gene>
<accession>A0ACB9LIR9</accession>
<comment type="caution">
    <text evidence="1">The sequence shown here is derived from an EMBL/GenBank/DDBJ whole genome shotgun (WGS) entry which is preliminary data.</text>
</comment>
<dbReference type="EMBL" id="CM042890">
    <property type="protein sequence ID" value="KAI4311077.1"/>
    <property type="molecule type" value="Genomic_DNA"/>
</dbReference>